<dbReference type="Pfam" id="PF13442">
    <property type="entry name" value="Cytochrome_CBB3"/>
    <property type="match status" value="1"/>
</dbReference>
<dbReference type="OrthoDB" id="9773456at2"/>
<gene>
    <name evidence="6" type="ORF">HYPDE_35438</name>
</gene>
<dbReference type="InterPro" id="IPR036909">
    <property type="entry name" value="Cyt_c-like_dom_sf"/>
</dbReference>
<evidence type="ECO:0000256" key="4">
    <source>
        <dbReference type="PROSITE-ProRule" id="PRU00433"/>
    </source>
</evidence>
<dbReference type="Gene3D" id="1.10.760.10">
    <property type="entry name" value="Cytochrome c-like domain"/>
    <property type="match status" value="1"/>
</dbReference>
<evidence type="ECO:0000313" key="7">
    <source>
        <dbReference type="Proteomes" id="UP000005952"/>
    </source>
</evidence>
<keyword evidence="7" id="KW-1185">Reference proteome</keyword>
<accession>N0B5E1</accession>
<keyword evidence="2 4" id="KW-0479">Metal-binding</keyword>
<organism evidence="6 7">
    <name type="scientific">Hyphomicrobium denitrificans 1NES1</name>
    <dbReference type="NCBI Taxonomy" id="670307"/>
    <lineage>
        <taxon>Bacteria</taxon>
        <taxon>Pseudomonadati</taxon>
        <taxon>Pseudomonadota</taxon>
        <taxon>Alphaproteobacteria</taxon>
        <taxon>Hyphomicrobiales</taxon>
        <taxon>Hyphomicrobiaceae</taxon>
        <taxon>Hyphomicrobium</taxon>
    </lineage>
</organism>
<dbReference type="InterPro" id="IPR009056">
    <property type="entry name" value="Cyt_c-like_dom"/>
</dbReference>
<evidence type="ECO:0000259" key="5">
    <source>
        <dbReference type="PROSITE" id="PS51007"/>
    </source>
</evidence>
<evidence type="ECO:0000256" key="2">
    <source>
        <dbReference type="ARBA" id="ARBA00022723"/>
    </source>
</evidence>
<dbReference type="GO" id="GO:0020037">
    <property type="term" value="F:heme binding"/>
    <property type="evidence" value="ECO:0007669"/>
    <property type="project" value="InterPro"/>
</dbReference>
<protein>
    <submittedName>
        <fullName evidence="6">Cytochrome C class I protein</fullName>
    </submittedName>
</protein>
<evidence type="ECO:0000256" key="1">
    <source>
        <dbReference type="ARBA" id="ARBA00022617"/>
    </source>
</evidence>
<dbReference type="STRING" id="670307.HYPDE_35438"/>
<keyword evidence="3 4" id="KW-0408">Iron</keyword>
<dbReference type="AlphaFoldDB" id="N0B5E1"/>
<dbReference type="HOGENOM" id="CLU_089635_1_0_5"/>
<dbReference type="GO" id="GO:0009055">
    <property type="term" value="F:electron transfer activity"/>
    <property type="evidence" value="ECO:0007669"/>
    <property type="project" value="InterPro"/>
</dbReference>
<dbReference type="KEGG" id="hdt:HYPDE_35438"/>
<reference evidence="6 7" key="1">
    <citation type="journal article" date="2013" name="Genome Announc.">
        <title>Genome sequences for three denitrifying bacterial strains isolated from a uranium- and nitrate-contaminated subsurface environment.</title>
        <authorList>
            <person name="Venkatramanan R."/>
            <person name="Prakash O."/>
            <person name="Woyke T."/>
            <person name="Chain P."/>
            <person name="Goodwin L.A."/>
            <person name="Watson D."/>
            <person name="Brooks S."/>
            <person name="Kostka J.E."/>
            <person name="Green S.J."/>
        </authorList>
    </citation>
    <scope>NUCLEOTIDE SEQUENCE [LARGE SCALE GENOMIC DNA]</scope>
    <source>
        <strain evidence="6 7">1NES1</strain>
    </source>
</reference>
<dbReference type="PROSITE" id="PS51007">
    <property type="entry name" value="CYTC"/>
    <property type="match status" value="1"/>
</dbReference>
<dbReference type="GO" id="GO:0046872">
    <property type="term" value="F:metal ion binding"/>
    <property type="evidence" value="ECO:0007669"/>
    <property type="project" value="UniProtKB-KW"/>
</dbReference>
<proteinExistence type="predicted"/>
<feature type="domain" description="Cytochrome c" evidence="5">
    <location>
        <begin position="67"/>
        <end position="153"/>
    </location>
</feature>
<evidence type="ECO:0000256" key="3">
    <source>
        <dbReference type="ARBA" id="ARBA00023004"/>
    </source>
</evidence>
<sequence length="181" mass="19490">MKFIAGFIAALAVLAAGGLIYIYSGTYNVAASNPHSPILGWVLVTARDKSIAARTDEVGPPPPPSPSSIKEGFEHFDEMCVACHGAPGVERGEVGKGLNPKPPDLVRLSKGIDPRQLFWVVKNGIRMTGMPSFGATHNDHAIWNIVAFLKELPATTAQKYQDMKKELAASQSSGHEHDHNH</sequence>
<keyword evidence="1 4" id="KW-0349">Heme</keyword>
<evidence type="ECO:0000313" key="6">
    <source>
        <dbReference type="EMBL" id="AGK58759.1"/>
    </source>
</evidence>
<dbReference type="Proteomes" id="UP000005952">
    <property type="component" value="Chromosome"/>
</dbReference>
<name>N0B5E1_9HYPH</name>
<dbReference type="EMBL" id="CP005587">
    <property type="protein sequence ID" value="AGK58759.1"/>
    <property type="molecule type" value="Genomic_DNA"/>
</dbReference>
<dbReference type="SUPFAM" id="SSF46626">
    <property type="entry name" value="Cytochrome c"/>
    <property type="match status" value="1"/>
</dbReference>
<dbReference type="eggNOG" id="COG2010">
    <property type="taxonomic scope" value="Bacteria"/>
</dbReference>
<dbReference type="RefSeq" id="WP_015598778.1">
    <property type="nucleotide sequence ID" value="NC_021172.1"/>
</dbReference>